<dbReference type="EMBL" id="CAJOBC010083808">
    <property type="protein sequence ID" value="CAF4307296.1"/>
    <property type="molecule type" value="Genomic_DNA"/>
</dbReference>
<dbReference type="Proteomes" id="UP000663829">
    <property type="component" value="Unassembled WGS sequence"/>
</dbReference>
<protein>
    <submittedName>
        <fullName evidence="1">Uncharacterized protein</fullName>
    </submittedName>
</protein>
<dbReference type="AlphaFoldDB" id="A0A815MX21"/>
<gene>
    <name evidence="1" type="ORF">GPM918_LOCUS33878</name>
    <name evidence="2" type="ORF">SRO942_LOCUS34571</name>
</gene>
<proteinExistence type="predicted"/>
<dbReference type="Proteomes" id="UP000681722">
    <property type="component" value="Unassembled WGS sequence"/>
</dbReference>
<evidence type="ECO:0000313" key="3">
    <source>
        <dbReference type="Proteomes" id="UP000663829"/>
    </source>
</evidence>
<keyword evidence="3" id="KW-1185">Reference proteome</keyword>
<evidence type="ECO:0000313" key="2">
    <source>
        <dbReference type="EMBL" id="CAF4307296.1"/>
    </source>
</evidence>
<reference evidence="1" key="1">
    <citation type="submission" date="2021-02" db="EMBL/GenBank/DDBJ databases">
        <authorList>
            <person name="Nowell W R."/>
        </authorList>
    </citation>
    <scope>NUCLEOTIDE SEQUENCE</scope>
</reference>
<feature type="non-terminal residue" evidence="1">
    <location>
        <position position="1"/>
    </location>
</feature>
<name>A0A815MX21_9BILA</name>
<sequence>RKDSDTVCLPVTVTAVDIAIKLFVEIIFPQMIVMYDHSADIGGEVNDTRLMNGVKRILFSNYRFFTQSMLTRNDSVLHGWKLDFVKYILGLLVGEKLLEMTDKDKKFFKNPKQNKLVSTYFKNYPCENGIDDFRRKLSKYGIDFEAYKNAYRGMKYLEDCYQPSTAGIEVIDHVQYADVCVDLADFIYQSKEIVKQGEKSTSKDEKRAIGIEKLSEVEMDEENGTSSVAAVAMDGDGCAVVVTGTAETEITTVVIQDSMSKSLVCMGANVEEKDAEQGYKLKILCDVGINTECNETNITFIEGKDDIGGIRSMNMGNDEGNGLAVIAWYCMKVLLIDTSPESDITSDFRARSREINAEMDGWLSSCDTDVDIIRICKHVILLDSIVLTKRFITSQLGISTKKMNEAVKILVGAKILLFGKFLSSRSKYFDAYVKCLPVDLYDRIEQHMFGERIKRFEVTVDEYLGSVRKIDLSSSLSFISDICITLLNTKPYLDLGLTLIRCAGDGVKKYSRSRHILYNLEFSCGCAVWA</sequence>
<evidence type="ECO:0000313" key="1">
    <source>
        <dbReference type="EMBL" id="CAF1427142.1"/>
    </source>
</evidence>
<dbReference type="EMBL" id="CAJNOQ010018376">
    <property type="protein sequence ID" value="CAF1427142.1"/>
    <property type="molecule type" value="Genomic_DNA"/>
</dbReference>
<accession>A0A815MX21</accession>
<comment type="caution">
    <text evidence="1">The sequence shown here is derived from an EMBL/GenBank/DDBJ whole genome shotgun (WGS) entry which is preliminary data.</text>
</comment>
<organism evidence="1 3">
    <name type="scientific">Didymodactylos carnosus</name>
    <dbReference type="NCBI Taxonomy" id="1234261"/>
    <lineage>
        <taxon>Eukaryota</taxon>
        <taxon>Metazoa</taxon>
        <taxon>Spiralia</taxon>
        <taxon>Gnathifera</taxon>
        <taxon>Rotifera</taxon>
        <taxon>Eurotatoria</taxon>
        <taxon>Bdelloidea</taxon>
        <taxon>Philodinida</taxon>
        <taxon>Philodinidae</taxon>
        <taxon>Didymodactylos</taxon>
    </lineage>
</organism>